<comment type="caution">
    <text evidence="6">The sequence shown here is derived from an EMBL/GenBank/DDBJ whole genome shotgun (WGS) entry which is preliminary data.</text>
</comment>
<evidence type="ECO:0000313" key="6">
    <source>
        <dbReference type="EMBL" id="MEK0306800.1"/>
    </source>
</evidence>
<proteinExistence type="predicted"/>
<dbReference type="InterPro" id="IPR036390">
    <property type="entry name" value="WH_DNA-bd_sf"/>
</dbReference>
<keyword evidence="3" id="KW-0159">Chromosome partition</keyword>
<dbReference type="PANTHER" id="PTHR34298:SF2">
    <property type="entry name" value="SEGREGATION AND CONDENSATION PROTEIN B"/>
    <property type="match status" value="1"/>
</dbReference>
<keyword evidence="7" id="KW-1185">Reference proteome</keyword>
<evidence type="ECO:0000256" key="1">
    <source>
        <dbReference type="ARBA" id="ARBA00022490"/>
    </source>
</evidence>
<reference evidence="6 7" key="1">
    <citation type="submission" date="2024-02" db="EMBL/GenBank/DDBJ databases">
        <title>Bifidobacterium honeyensis sp. nov., isolated from the comb honey.</title>
        <authorList>
            <person name="Liu W."/>
            <person name="Li Y."/>
        </authorList>
    </citation>
    <scope>NUCLEOTIDE SEQUENCE [LARGE SCALE GENOMIC DNA]</scope>
    <source>
        <strain evidence="6 7">IMAU50988</strain>
    </source>
</reference>
<gene>
    <name evidence="6" type="primary">scpB</name>
    <name evidence="6" type="ORF">V8P97_04905</name>
</gene>
<sequence>MSADVGGGLADQTDRSARQGVGPGQDPPDTRPEYVDFDVDDFPGGARACLEAVLMASDQPLQTADLARVLALDESDVVRNLTDLVAAYQGHGFELRRSARGWQLTTRPAYQPVVAAFVRDGQSSRLSQAALEALAIIAYRQPMTRSQVAQIRGVNSDGVVRSLLVRGLIREDGADRETHAALLTTTGLFLEQMGMDSLEELPSLAPFLPDEETALAQAQEGAGQGV</sequence>
<dbReference type="SUPFAM" id="SSF46785">
    <property type="entry name" value="Winged helix' DNA-binding domain"/>
    <property type="match status" value="2"/>
</dbReference>
<dbReference type="NCBIfam" id="TIGR00281">
    <property type="entry name" value="SMC-Scp complex subunit ScpB"/>
    <property type="match status" value="1"/>
</dbReference>
<keyword evidence="4" id="KW-0131">Cell cycle</keyword>
<keyword evidence="2" id="KW-0132">Cell division</keyword>
<dbReference type="InterPro" id="IPR036388">
    <property type="entry name" value="WH-like_DNA-bd_sf"/>
</dbReference>
<dbReference type="EMBL" id="JBANBB010000001">
    <property type="protein sequence ID" value="MEK0306800.1"/>
    <property type="molecule type" value="Genomic_DNA"/>
</dbReference>
<evidence type="ECO:0000256" key="4">
    <source>
        <dbReference type="ARBA" id="ARBA00023306"/>
    </source>
</evidence>
<evidence type="ECO:0000256" key="2">
    <source>
        <dbReference type="ARBA" id="ARBA00022618"/>
    </source>
</evidence>
<evidence type="ECO:0000256" key="5">
    <source>
        <dbReference type="SAM" id="MobiDB-lite"/>
    </source>
</evidence>
<evidence type="ECO:0000313" key="7">
    <source>
        <dbReference type="Proteomes" id="UP001373159"/>
    </source>
</evidence>
<dbReference type="Gene3D" id="1.10.10.10">
    <property type="entry name" value="Winged helix-like DNA-binding domain superfamily/Winged helix DNA-binding domain"/>
    <property type="match status" value="2"/>
</dbReference>
<dbReference type="InterPro" id="IPR005234">
    <property type="entry name" value="ScpB_csome_segregation"/>
</dbReference>
<dbReference type="RefSeq" id="WP_340469355.1">
    <property type="nucleotide sequence ID" value="NZ_JBANBB010000001.1"/>
</dbReference>
<protein>
    <submittedName>
        <fullName evidence="6">SMC-Scp complex subunit ScpB</fullName>
    </submittedName>
</protein>
<feature type="region of interest" description="Disordered" evidence="5">
    <location>
        <begin position="1"/>
        <end position="35"/>
    </location>
</feature>
<dbReference type="Pfam" id="PF04079">
    <property type="entry name" value="SMC_ScpB"/>
    <property type="match status" value="1"/>
</dbReference>
<accession>A0ABU8ZP87</accession>
<organism evidence="6 7">
    <name type="scientific">Bifidobacterium favimelis</name>
    <dbReference type="NCBI Taxonomy" id="3122979"/>
    <lineage>
        <taxon>Bacteria</taxon>
        <taxon>Bacillati</taxon>
        <taxon>Actinomycetota</taxon>
        <taxon>Actinomycetes</taxon>
        <taxon>Bifidobacteriales</taxon>
        <taxon>Bifidobacteriaceae</taxon>
        <taxon>Bifidobacterium</taxon>
    </lineage>
</organism>
<evidence type="ECO:0000256" key="3">
    <source>
        <dbReference type="ARBA" id="ARBA00022829"/>
    </source>
</evidence>
<dbReference type="PANTHER" id="PTHR34298">
    <property type="entry name" value="SEGREGATION AND CONDENSATION PROTEIN B"/>
    <property type="match status" value="1"/>
</dbReference>
<dbReference type="Proteomes" id="UP001373159">
    <property type="component" value="Unassembled WGS sequence"/>
</dbReference>
<name>A0ABU8ZP87_9BIFI</name>
<keyword evidence="1" id="KW-0963">Cytoplasm</keyword>